<comment type="function">
    <text evidence="5">Responsible for the release of ribosomes from messenger RNA at the termination of protein biosynthesis. May increase the efficiency of translation by recycling ribosomes from one round of translation to another.</text>
</comment>
<organism evidence="8 9">
    <name type="scientific">Fructilactobacillus florum DSM 22689 = JCM 16035</name>
    <dbReference type="NCBI Taxonomy" id="1423745"/>
    <lineage>
        <taxon>Bacteria</taxon>
        <taxon>Bacillati</taxon>
        <taxon>Bacillota</taxon>
        <taxon>Bacilli</taxon>
        <taxon>Lactobacillales</taxon>
        <taxon>Lactobacillaceae</taxon>
        <taxon>Fructilactobacillus</taxon>
    </lineage>
</organism>
<comment type="caution">
    <text evidence="8">The sequence shown here is derived from an EMBL/GenBank/DDBJ whole genome shotgun (WGS) entry which is preliminary data.</text>
</comment>
<proteinExistence type="inferred from homology"/>
<keyword evidence="3 5" id="KW-0963">Cytoplasm</keyword>
<evidence type="ECO:0000256" key="6">
    <source>
        <dbReference type="SAM" id="MobiDB-lite"/>
    </source>
</evidence>
<dbReference type="InterPro" id="IPR036191">
    <property type="entry name" value="RRF_sf"/>
</dbReference>
<dbReference type="PATRIC" id="fig|1423745.4.peg.959"/>
<dbReference type="HAMAP" id="MF_00040">
    <property type="entry name" value="RRF"/>
    <property type="match status" value="1"/>
</dbReference>
<dbReference type="FunFam" id="1.10.132.20:FF:000001">
    <property type="entry name" value="Ribosome-recycling factor"/>
    <property type="match status" value="1"/>
</dbReference>
<dbReference type="GO" id="GO:0006415">
    <property type="term" value="P:translational termination"/>
    <property type="evidence" value="ECO:0007669"/>
    <property type="project" value="UniProtKB-UniRule"/>
</dbReference>
<evidence type="ECO:0000256" key="3">
    <source>
        <dbReference type="ARBA" id="ARBA00022490"/>
    </source>
</evidence>
<dbReference type="InterPro" id="IPR002661">
    <property type="entry name" value="Ribosome_recyc_fac"/>
</dbReference>
<dbReference type="PANTHER" id="PTHR20982">
    <property type="entry name" value="RIBOSOME RECYCLING FACTOR"/>
    <property type="match status" value="1"/>
</dbReference>
<name>A0A0R2CSX8_9LACO</name>
<dbReference type="Pfam" id="PF01765">
    <property type="entry name" value="RRF"/>
    <property type="match status" value="1"/>
</dbReference>
<gene>
    <name evidence="5" type="primary">frr</name>
    <name evidence="8" type="ORF">FC87_GL000898</name>
</gene>
<evidence type="ECO:0000259" key="7">
    <source>
        <dbReference type="Pfam" id="PF01765"/>
    </source>
</evidence>
<dbReference type="GO" id="GO:0043023">
    <property type="term" value="F:ribosomal large subunit binding"/>
    <property type="evidence" value="ECO:0007669"/>
    <property type="project" value="TreeGrafter"/>
</dbReference>
<sequence>MAGQQQLVKDAQDKMKKSNSVLATDLSQMRTGRANANVLKPVRVDYYGASTPLNQVASISIPEARIIMVTPYDKNSLGDIERGILEADLGLNPMNDGDNIRIEIPQLTEERRQEIAKKAKAVGEQTKVAIRNIRRDSMDLVKRQNKSDELNDDEAHDLENQIQTATNDAIKKVDEIVKDKQQSIMTD</sequence>
<reference evidence="8 9" key="1">
    <citation type="journal article" date="2015" name="Genome Announc.">
        <title>Expanding the biotechnology potential of lactobacilli through comparative genomics of 213 strains and associated genera.</title>
        <authorList>
            <person name="Sun Z."/>
            <person name="Harris H.M."/>
            <person name="McCann A."/>
            <person name="Guo C."/>
            <person name="Argimon S."/>
            <person name="Zhang W."/>
            <person name="Yang X."/>
            <person name="Jeffery I.B."/>
            <person name="Cooney J.C."/>
            <person name="Kagawa T.F."/>
            <person name="Liu W."/>
            <person name="Song Y."/>
            <person name="Salvetti E."/>
            <person name="Wrobel A."/>
            <person name="Rasinkangas P."/>
            <person name="Parkhill J."/>
            <person name="Rea M.C."/>
            <person name="O'Sullivan O."/>
            <person name="Ritari J."/>
            <person name="Douillard F.P."/>
            <person name="Paul Ross R."/>
            <person name="Yang R."/>
            <person name="Briner A.E."/>
            <person name="Felis G.E."/>
            <person name="de Vos W.M."/>
            <person name="Barrangou R."/>
            <person name="Klaenhammer T.R."/>
            <person name="Caufield P.W."/>
            <person name="Cui Y."/>
            <person name="Zhang H."/>
            <person name="O'Toole P.W."/>
        </authorList>
    </citation>
    <scope>NUCLEOTIDE SEQUENCE [LARGE SCALE GENOMIC DNA]</scope>
    <source>
        <strain evidence="8 9">DSM 22689</strain>
    </source>
</reference>
<dbReference type="NCBIfam" id="TIGR00496">
    <property type="entry name" value="frr"/>
    <property type="match status" value="1"/>
</dbReference>
<dbReference type="RefSeq" id="WP_009167250.1">
    <property type="nucleotide sequence ID" value="NZ_AYZI01000005.1"/>
</dbReference>
<dbReference type="InterPro" id="IPR023584">
    <property type="entry name" value="Ribosome_recyc_fac_dom"/>
</dbReference>
<evidence type="ECO:0000313" key="9">
    <source>
        <dbReference type="Proteomes" id="UP000051586"/>
    </source>
</evidence>
<dbReference type="STRING" id="1423745.GCA_001311215_01553"/>
<dbReference type="CDD" id="cd00520">
    <property type="entry name" value="RRF"/>
    <property type="match status" value="1"/>
</dbReference>
<evidence type="ECO:0000313" key="8">
    <source>
        <dbReference type="EMBL" id="KRM91387.1"/>
    </source>
</evidence>
<comment type="similarity">
    <text evidence="2 5">Belongs to the RRF family.</text>
</comment>
<dbReference type="AlphaFoldDB" id="A0A0R2CSX8"/>
<evidence type="ECO:0000256" key="5">
    <source>
        <dbReference type="HAMAP-Rule" id="MF_00040"/>
    </source>
</evidence>
<feature type="region of interest" description="Disordered" evidence="6">
    <location>
        <begin position="1"/>
        <end position="22"/>
    </location>
</feature>
<protein>
    <recommendedName>
        <fullName evidence="5">Ribosome-recycling factor</fullName>
        <shortName evidence="5">RRF</shortName>
    </recommendedName>
    <alternativeName>
        <fullName evidence="5">Ribosome-releasing factor</fullName>
    </alternativeName>
</protein>
<dbReference type="GO" id="GO:0005737">
    <property type="term" value="C:cytoplasm"/>
    <property type="evidence" value="ECO:0007669"/>
    <property type="project" value="UniProtKB-SubCell"/>
</dbReference>
<dbReference type="Gene3D" id="1.10.132.20">
    <property type="entry name" value="Ribosome-recycling factor"/>
    <property type="match status" value="1"/>
</dbReference>
<dbReference type="EMBL" id="AYZI01000005">
    <property type="protein sequence ID" value="KRM91387.1"/>
    <property type="molecule type" value="Genomic_DNA"/>
</dbReference>
<dbReference type="SUPFAM" id="SSF55194">
    <property type="entry name" value="Ribosome recycling factor, RRF"/>
    <property type="match status" value="1"/>
</dbReference>
<evidence type="ECO:0000256" key="4">
    <source>
        <dbReference type="ARBA" id="ARBA00022917"/>
    </source>
</evidence>
<keyword evidence="4 5" id="KW-0648">Protein biosynthesis</keyword>
<accession>A0A0R2CSX8</accession>
<dbReference type="PANTHER" id="PTHR20982:SF3">
    <property type="entry name" value="MITOCHONDRIAL RIBOSOME RECYCLING FACTOR PSEUDO 1"/>
    <property type="match status" value="1"/>
</dbReference>
<evidence type="ECO:0000256" key="2">
    <source>
        <dbReference type="ARBA" id="ARBA00005912"/>
    </source>
</evidence>
<comment type="subcellular location">
    <subcellularLocation>
        <location evidence="1 5">Cytoplasm</location>
    </subcellularLocation>
</comment>
<evidence type="ECO:0000256" key="1">
    <source>
        <dbReference type="ARBA" id="ARBA00004496"/>
    </source>
</evidence>
<dbReference type="FunFam" id="3.30.1360.40:FF:000001">
    <property type="entry name" value="Ribosome-recycling factor"/>
    <property type="match status" value="1"/>
</dbReference>
<dbReference type="Gene3D" id="3.30.1360.40">
    <property type="match status" value="1"/>
</dbReference>
<feature type="domain" description="Ribosome recycling factor" evidence="7">
    <location>
        <begin position="23"/>
        <end position="185"/>
    </location>
</feature>
<dbReference type="Proteomes" id="UP000051586">
    <property type="component" value="Unassembled WGS sequence"/>
</dbReference>